<reference evidence="1 2" key="1">
    <citation type="submission" date="2017-03" db="EMBL/GenBank/DDBJ databases">
        <authorList>
            <person name="Afonso C.L."/>
            <person name="Miller P.J."/>
            <person name="Scott M.A."/>
            <person name="Spackman E."/>
            <person name="Goraichik I."/>
            <person name="Dimitrov K.M."/>
            <person name="Suarez D.L."/>
            <person name="Swayne D.E."/>
        </authorList>
    </citation>
    <scope>NUCLEOTIDE SEQUENCE [LARGE SCALE GENOMIC DNA]</scope>
    <source>
        <strain evidence="1">PRJEB14757</strain>
    </source>
</reference>
<organism evidence="1 2">
    <name type="scientific">Desulfamplus magnetovallimortis</name>
    <dbReference type="NCBI Taxonomy" id="1246637"/>
    <lineage>
        <taxon>Bacteria</taxon>
        <taxon>Pseudomonadati</taxon>
        <taxon>Thermodesulfobacteriota</taxon>
        <taxon>Desulfobacteria</taxon>
        <taxon>Desulfobacterales</taxon>
        <taxon>Desulfobacteraceae</taxon>
        <taxon>Desulfamplus</taxon>
    </lineage>
</organism>
<dbReference type="AlphaFoldDB" id="A0A1W1HFL6"/>
<gene>
    <name evidence="1" type="ORF">MTBBW1_300005</name>
</gene>
<dbReference type="Proteomes" id="UP000191931">
    <property type="component" value="Unassembled WGS sequence"/>
</dbReference>
<sequence length="83" mass="9546">METAHVLKNTQIMDTLDGILPSVRQLTPVDKLKLIRILAEDLDKNKYMFPFEPDKIYDLPTPYNTFGAAEILIEKLKQPDTEV</sequence>
<proteinExistence type="predicted"/>
<protein>
    <submittedName>
        <fullName evidence="1">Uncharacterized protein</fullName>
    </submittedName>
</protein>
<name>A0A1W1HFL6_9BACT</name>
<dbReference type="EMBL" id="FWEV01000224">
    <property type="protein sequence ID" value="SLM31274.1"/>
    <property type="molecule type" value="Genomic_DNA"/>
</dbReference>
<evidence type="ECO:0000313" key="1">
    <source>
        <dbReference type="EMBL" id="SLM31274.1"/>
    </source>
</evidence>
<accession>A0A1W1HFL6</accession>
<evidence type="ECO:0000313" key="2">
    <source>
        <dbReference type="Proteomes" id="UP000191931"/>
    </source>
</evidence>
<dbReference type="RefSeq" id="WP_222423985.1">
    <property type="nucleotide sequence ID" value="NZ_LT828541.1"/>
</dbReference>
<keyword evidence="2" id="KW-1185">Reference proteome</keyword>